<accession>L2FRQ9</accession>
<sequence>MREHSCRYGFILTEIELVVVRNGPDAVPNFGFLEVSSVPLGASASDEDGDVPLTACLALWGLCMMAGDDAPQASGLGVAHWKAEIGAPAEGTRRKALARGEWMAEGEEGGQEGERVDYARGPCWTEGAW</sequence>
<gene>
    <name evidence="1" type="ORF">CGGC5_10688</name>
</gene>
<dbReference type="AlphaFoldDB" id="L2FRQ9"/>
<protein>
    <submittedName>
        <fullName evidence="1">Sialidase-like protein</fullName>
    </submittedName>
</protein>
<organism evidence="1">
    <name type="scientific">Colletotrichum fructicola (strain Nara gc5)</name>
    <name type="common">Anthracnose fungus</name>
    <name type="synonym">Colletotrichum gloeosporioides (strain Nara gc5)</name>
    <dbReference type="NCBI Taxonomy" id="1213859"/>
    <lineage>
        <taxon>Eukaryota</taxon>
        <taxon>Fungi</taxon>
        <taxon>Dikarya</taxon>
        <taxon>Ascomycota</taxon>
        <taxon>Pezizomycotina</taxon>
        <taxon>Sordariomycetes</taxon>
        <taxon>Hypocreomycetidae</taxon>
        <taxon>Glomerellales</taxon>
        <taxon>Glomerellaceae</taxon>
        <taxon>Colletotrichum</taxon>
        <taxon>Colletotrichum gloeosporioides species complex</taxon>
    </lineage>
</organism>
<evidence type="ECO:0000313" key="1">
    <source>
        <dbReference type="EMBL" id="ELA28756.1"/>
    </source>
</evidence>
<name>L2FRQ9_COLFN</name>
<dbReference type="STRING" id="1213859.L2FRQ9"/>
<dbReference type="HOGENOM" id="CLU_107673_0_0_1"/>
<proteinExistence type="predicted"/>
<dbReference type="EMBL" id="KB020901">
    <property type="protein sequence ID" value="ELA28756.1"/>
    <property type="molecule type" value="Genomic_DNA"/>
</dbReference>
<reference evidence="1" key="1">
    <citation type="submission" date="2012-08" db="EMBL/GenBank/DDBJ databases">
        <title>Genome analysis of Colletotrichum orbiculare and Colletotrichum fructicola.</title>
        <authorList>
            <person name="Gan P.H.P."/>
            <person name="Ikeda K."/>
            <person name="Irieda H."/>
            <person name="Narusaka M."/>
            <person name="O'Connell R.J."/>
            <person name="Narusaka Y."/>
            <person name="Takano Y."/>
            <person name="Kubo Y."/>
            <person name="Shirasu K."/>
        </authorList>
    </citation>
    <scope>NUCLEOTIDE SEQUENCE</scope>
    <source>
        <strain evidence="1">Nara gc5</strain>
    </source>
</reference>